<evidence type="ECO:0000313" key="3">
    <source>
        <dbReference type="Proteomes" id="UP000250043"/>
    </source>
</evidence>
<proteinExistence type="predicted"/>
<dbReference type="InterPro" id="IPR020843">
    <property type="entry name" value="ER"/>
</dbReference>
<evidence type="ECO:0000313" key="2">
    <source>
        <dbReference type="EMBL" id="OCH88699.1"/>
    </source>
</evidence>
<dbReference type="CDD" id="cd08249">
    <property type="entry name" value="enoyl_reductase_like"/>
    <property type="match status" value="1"/>
</dbReference>
<dbReference type="Pfam" id="PF08240">
    <property type="entry name" value="ADH_N"/>
    <property type="match status" value="1"/>
</dbReference>
<dbReference type="SUPFAM" id="SSF50129">
    <property type="entry name" value="GroES-like"/>
    <property type="match status" value="1"/>
</dbReference>
<dbReference type="InterPro" id="IPR013149">
    <property type="entry name" value="ADH-like_C"/>
</dbReference>
<dbReference type="InterPro" id="IPR036291">
    <property type="entry name" value="NAD(P)-bd_dom_sf"/>
</dbReference>
<dbReference type="InterPro" id="IPR013154">
    <property type="entry name" value="ADH-like_N"/>
</dbReference>
<name>A0A8E2ASW8_9APHY</name>
<dbReference type="Proteomes" id="UP000250043">
    <property type="component" value="Unassembled WGS sequence"/>
</dbReference>
<gene>
    <name evidence="2" type="ORF">OBBRIDRAFT_69863</name>
</gene>
<organism evidence="2 3">
    <name type="scientific">Obba rivulosa</name>
    <dbReference type="NCBI Taxonomy" id="1052685"/>
    <lineage>
        <taxon>Eukaryota</taxon>
        <taxon>Fungi</taxon>
        <taxon>Dikarya</taxon>
        <taxon>Basidiomycota</taxon>
        <taxon>Agaricomycotina</taxon>
        <taxon>Agaricomycetes</taxon>
        <taxon>Polyporales</taxon>
        <taxon>Gelatoporiaceae</taxon>
        <taxon>Obba</taxon>
    </lineage>
</organism>
<evidence type="ECO:0000259" key="1">
    <source>
        <dbReference type="SMART" id="SM00829"/>
    </source>
</evidence>
<keyword evidence="3" id="KW-1185">Reference proteome</keyword>
<dbReference type="InterPro" id="IPR011032">
    <property type="entry name" value="GroES-like_sf"/>
</dbReference>
<dbReference type="SMART" id="SM00829">
    <property type="entry name" value="PKS_ER"/>
    <property type="match status" value="1"/>
</dbReference>
<dbReference type="EMBL" id="KV722446">
    <property type="protein sequence ID" value="OCH88699.1"/>
    <property type="molecule type" value="Genomic_DNA"/>
</dbReference>
<sequence length="349" mass="37300">MPAQQKALLLKSKKGQFVIEDISVYKPGADQLLIRIESTGLNPADWKIAEYGLFREEYPAILGFDAAGVVEEVAEGVQGFAKGDRVLFQAGRDNSASAFQQYALAEAHLTARLPSKVTFDQAASIPSGLNTAALGLFTHNITLDGADLYPPWREGGRGKYAGKPIMIFGGSSCVGQFTIQVAKLSGFSPIITTASPRNADMLKALGATHVLDRNLSSNALPEEIAKITSQPLEIVYDAISIPSTQNAAYDVTAPDGFLVLVHSEAIDASKKASHPEKNVIVHIGASGRGYEKGDRIWRTLTELLEEGAIKPMRVEVLPGGLAGVLKGLELLKNEQVSAAKLVVHPQETA</sequence>
<dbReference type="OrthoDB" id="3233595at2759"/>
<dbReference type="AlphaFoldDB" id="A0A8E2ASW8"/>
<dbReference type="PANTHER" id="PTHR45348:SF2">
    <property type="entry name" value="ZINC-TYPE ALCOHOL DEHYDROGENASE-LIKE PROTEIN C2E1P3.01"/>
    <property type="match status" value="1"/>
</dbReference>
<feature type="domain" description="Enoyl reductase (ER)" evidence="1">
    <location>
        <begin position="15"/>
        <end position="343"/>
    </location>
</feature>
<reference evidence="2 3" key="1">
    <citation type="submission" date="2016-07" db="EMBL/GenBank/DDBJ databases">
        <title>Draft genome of the white-rot fungus Obba rivulosa 3A-2.</title>
        <authorList>
            <consortium name="DOE Joint Genome Institute"/>
            <person name="Miettinen O."/>
            <person name="Riley R."/>
            <person name="Acob R."/>
            <person name="Barry K."/>
            <person name="Cullen D."/>
            <person name="De Vries R."/>
            <person name="Hainaut M."/>
            <person name="Hatakka A."/>
            <person name="Henrissat B."/>
            <person name="Hilden K."/>
            <person name="Kuo R."/>
            <person name="Labutti K."/>
            <person name="Lipzen A."/>
            <person name="Makela M.R."/>
            <person name="Sandor L."/>
            <person name="Spatafora J.W."/>
            <person name="Grigoriev I.V."/>
            <person name="Hibbett D.S."/>
        </authorList>
    </citation>
    <scope>NUCLEOTIDE SEQUENCE [LARGE SCALE GENOMIC DNA]</scope>
    <source>
        <strain evidence="2 3">3A-2</strain>
    </source>
</reference>
<accession>A0A8E2ASW8</accession>
<protein>
    <submittedName>
        <fullName evidence="2">GroES-like protein</fullName>
    </submittedName>
</protein>
<dbReference type="PANTHER" id="PTHR45348">
    <property type="entry name" value="HYPOTHETICAL OXIDOREDUCTASE (EUROFUNG)"/>
    <property type="match status" value="1"/>
</dbReference>
<dbReference type="InterPro" id="IPR047122">
    <property type="entry name" value="Trans-enoyl_RdTase-like"/>
</dbReference>
<dbReference type="Gene3D" id="3.90.180.10">
    <property type="entry name" value="Medium-chain alcohol dehydrogenases, catalytic domain"/>
    <property type="match status" value="1"/>
</dbReference>
<dbReference type="Pfam" id="PF00107">
    <property type="entry name" value="ADH_zinc_N"/>
    <property type="match status" value="1"/>
</dbReference>
<dbReference type="Gene3D" id="3.40.50.720">
    <property type="entry name" value="NAD(P)-binding Rossmann-like Domain"/>
    <property type="match status" value="1"/>
</dbReference>
<dbReference type="GO" id="GO:0016651">
    <property type="term" value="F:oxidoreductase activity, acting on NAD(P)H"/>
    <property type="evidence" value="ECO:0007669"/>
    <property type="project" value="InterPro"/>
</dbReference>
<dbReference type="SUPFAM" id="SSF51735">
    <property type="entry name" value="NAD(P)-binding Rossmann-fold domains"/>
    <property type="match status" value="1"/>
</dbReference>